<evidence type="ECO:0000256" key="1">
    <source>
        <dbReference type="ARBA" id="ARBA00006096"/>
    </source>
</evidence>
<evidence type="ECO:0000256" key="3">
    <source>
        <dbReference type="SAM" id="SignalP"/>
    </source>
</evidence>
<dbReference type="SUPFAM" id="SSF56601">
    <property type="entry name" value="beta-lactamase/transpeptidase-like"/>
    <property type="match status" value="1"/>
</dbReference>
<feature type="signal peptide" evidence="3">
    <location>
        <begin position="1"/>
        <end position="32"/>
    </location>
</feature>
<dbReference type="InterPro" id="IPR012338">
    <property type="entry name" value="Beta-lactam/transpept-like"/>
</dbReference>
<proteinExistence type="inferred from homology"/>
<sequence>MPTLFVSTVCGQGRRPLVLFALSLLSLTTACGQNPPATAPTLPGVVRDSATGRSDMPWLRQQLDSSRTLRRQQIGVALADATTGEALFGYNEAKYFTPASTMKLLSLYAGLTLLPDSLPSLRYFSRGDTLFFQGTGDPTLLHGDVPSRRAYTFLLNRPEKLLAYCDIATVPAYGPSWAWDDFNYYFQPERTAFPLYGNTVRFYASAPLVVRPRPGAPAQALPQRVRVFPRAFAPLTAAAGPDFRLSPDQDDEMHVYRAPLENRFTYRLGPKKWIDEVPYRTSRQLLLRLLGDTLRRAIVGTVWRPRPGQDSIRTLRGLRADSLYRRMLRVSDNFLAEQLLLMTSSRLGYRDSLSGARAIRYLLKNQLRDLPDRPDWVDGSGLSRLNLLTPRTLTALLARLHQQVPEPRLLSLLAAGGGQGTLRRRYFEAGPPKLPWFWGKTGTLTHTCNLAGYVRCKSGRLVAVTFFNNSIPGDDQATRNAMERLLHEVRERL</sequence>
<dbReference type="PRINTS" id="PR00922">
    <property type="entry name" value="DADACBPTASE3"/>
</dbReference>
<keyword evidence="2" id="KW-0378">Hydrolase</keyword>
<name>A0A558BZ68_9BACT</name>
<keyword evidence="3" id="KW-0732">Signal</keyword>
<evidence type="ECO:0008006" key="6">
    <source>
        <dbReference type="Google" id="ProtNLM"/>
    </source>
</evidence>
<comment type="caution">
    <text evidence="4">The sequence shown here is derived from an EMBL/GenBank/DDBJ whole genome shotgun (WGS) entry which is preliminary data.</text>
</comment>
<dbReference type="Pfam" id="PF02113">
    <property type="entry name" value="Peptidase_S13"/>
    <property type="match status" value="2"/>
</dbReference>
<evidence type="ECO:0000256" key="2">
    <source>
        <dbReference type="ARBA" id="ARBA00022801"/>
    </source>
</evidence>
<dbReference type="Gene3D" id="3.40.710.10">
    <property type="entry name" value="DD-peptidase/beta-lactamase superfamily"/>
    <property type="match status" value="2"/>
</dbReference>
<dbReference type="InterPro" id="IPR000667">
    <property type="entry name" value="Peptidase_S13"/>
</dbReference>
<dbReference type="Proteomes" id="UP000317624">
    <property type="component" value="Unassembled WGS sequence"/>
</dbReference>
<dbReference type="PANTHER" id="PTHR30023:SF0">
    <property type="entry name" value="PENICILLIN-SENSITIVE CARBOXYPEPTIDASE A"/>
    <property type="match status" value="1"/>
</dbReference>
<feature type="chain" id="PRO_5022078767" description="D-alanyl-D-alanine carboxypeptidase/D-alanyl-D-alanine-endopeptidase" evidence="3">
    <location>
        <begin position="33"/>
        <end position="493"/>
    </location>
</feature>
<keyword evidence="5" id="KW-1185">Reference proteome</keyword>
<evidence type="ECO:0000313" key="5">
    <source>
        <dbReference type="Proteomes" id="UP000317624"/>
    </source>
</evidence>
<dbReference type="GO" id="GO:0006508">
    <property type="term" value="P:proteolysis"/>
    <property type="evidence" value="ECO:0007669"/>
    <property type="project" value="InterPro"/>
</dbReference>
<dbReference type="AlphaFoldDB" id="A0A558BZ68"/>
<dbReference type="PANTHER" id="PTHR30023">
    <property type="entry name" value="D-ALANYL-D-ALANINE CARBOXYPEPTIDASE"/>
    <property type="match status" value="1"/>
</dbReference>
<gene>
    <name evidence="4" type="ORF">FNT36_10310</name>
</gene>
<dbReference type="EMBL" id="VMRJ01000002">
    <property type="protein sequence ID" value="TVT41806.1"/>
    <property type="molecule type" value="Genomic_DNA"/>
</dbReference>
<evidence type="ECO:0000313" key="4">
    <source>
        <dbReference type="EMBL" id="TVT41806.1"/>
    </source>
</evidence>
<accession>A0A558BZ68</accession>
<dbReference type="GO" id="GO:0000270">
    <property type="term" value="P:peptidoglycan metabolic process"/>
    <property type="evidence" value="ECO:0007669"/>
    <property type="project" value="TreeGrafter"/>
</dbReference>
<dbReference type="GO" id="GO:0004185">
    <property type="term" value="F:serine-type carboxypeptidase activity"/>
    <property type="evidence" value="ECO:0007669"/>
    <property type="project" value="InterPro"/>
</dbReference>
<reference evidence="4 5" key="1">
    <citation type="submission" date="2019-07" db="EMBL/GenBank/DDBJ databases">
        <title>Hymenobacter sp. straun FUR1 Genome sequencing and assembly.</title>
        <authorList>
            <person name="Chhetri G."/>
        </authorList>
    </citation>
    <scope>NUCLEOTIDE SEQUENCE [LARGE SCALE GENOMIC DNA]</scope>
    <source>
        <strain evidence="4 5">Fur1</strain>
    </source>
</reference>
<protein>
    <recommendedName>
        <fullName evidence="6">D-alanyl-D-alanine carboxypeptidase/D-alanyl-D-alanine-endopeptidase</fullName>
    </recommendedName>
</protein>
<dbReference type="OrthoDB" id="9802627at2"/>
<organism evidence="4 5">
    <name type="scientific">Hymenobacter setariae</name>
    <dbReference type="NCBI Taxonomy" id="2594794"/>
    <lineage>
        <taxon>Bacteria</taxon>
        <taxon>Pseudomonadati</taxon>
        <taxon>Bacteroidota</taxon>
        <taxon>Cytophagia</taxon>
        <taxon>Cytophagales</taxon>
        <taxon>Hymenobacteraceae</taxon>
        <taxon>Hymenobacter</taxon>
    </lineage>
</organism>
<comment type="similarity">
    <text evidence="1">Belongs to the peptidase S13 family.</text>
</comment>